<feature type="compositionally biased region" description="Polar residues" evidence="1">
    <location>
        <begin position="183"/>
        <end position="207"/>
    </location>
</feature>
<evidence type="ECO:0000256" key="1">
    <source>
        <dbReference type="SAM" id="MobiDB-lite"/>
    </source>
</evidence>
<sequence length="353" mass="38981">MASMRPLTLHASALSDVEYDLYTSSLNDLCVTNDTDPSIARNDAHFETTTVGVREARAWLRGRYHDLPASDIDDILRLFSPSLMPSDTLTGGQFFAALRLVIHTQSGKGVDRSLAFVQVLNPSSHLRNDTAHPDTTKSPGISRPSSPPKRSVIAPPSHPDRSKVLPFSTSPPETNPFVRRSTEQSVQSTLCASSDGQTAQSCQKNSQKISHNPFLVRDRVEGQDAVVKSSERAPAKGAKLPPLPPRKPTTSASALQTTEVTTVPPAPLSPPLVFPKPSHVMSPLMRQSLEASKHGQTMRRAEEQLDRERVLRVLKRHRTPKTHPPYYAADSRVVRLRLHQAHWLPLNKLRALL</sequence>
<dbReference type="AlphaFoldDB" id="A0A0D0A8C1"/>
<accession>A0A0D0A8C1</accession>
<evidence type="ECO:0000313" key="2">
    <source>
        <dbReference type="EMBL" id="KIK28288.1"/>
    </source>
</evidence>
<feature type="region of interest" description="Disordered" evidence="1">
    <location>
        <begin position="125"/>
        <end position="207"/>
    </location>
</feature>
<dbReference type="EMBL" id="KN833693">
    <property type="protein sequence ID" value="KIK28288.1"/>
    <property type="molecule type" value="Genomic_DNA"/>
</dbReference>
<gene>
    <name evidence="2" type="ORF">PISMIDRAFT_7759</name>
</gene>
<dbReference type="Proteomes" id="UP000054018">
    <property type="component" value="Unassembled WGS sequence"/>
</dbReference>
<evidence type="ECO:0000313" key="3">
    <source>
        <dbReference type="Proteomes" id="UP000054018"/>
    </source>
</evidence>
<dbReference type="STRING" id="765257.A0A0D0A8C1"/>
<reference evidence="3" key="2">
    <citation type="submission" date="2015-01" db="EMBL/GenBank/DDBJ databases">
        <title>Evolutionary Origins and Diversification of the Mycorrhizal Mutualists.</title>
        <authorList>
            <consortium name="DOE Joint Genome Institute"/>
            <consortium name="Mycorrhizal Genomics Consortium"/>
            <person name="Kohler A."/>
            <person name="Kuo A."/>
            <person name="Nagy L.G."/>
            <person name="Floudas D."/>
            <person name="Copeland A."/>
            <person name="Barry K.W."/>
            <person name="Cichocki N."/>
            <person name="Veneault-Fourrey C."/>
            <person name="LaButti K."/>
            <person name="Lindquist E.A."/>
            <person name="Lipzen A."/>
            <person name="Lundell T."/>
            <person name="Morin E."/>
            <person name="Murat C."/>
            <person name="Riley R."/>
            <person name="Ohm R."/>
            <person name="Sun H."/>
            <person name="Tunlid A."/>
            <person name="Henrissat B."/>
            <person name="Grigoriev I.V."/>
            <person name="Hibbett D.S."/>
            <person name="Martin F."/>
        </authorList>
    </citation>
    <scope>NUCLEOTIDE SEQUENCE [LARGE SCALE GENOMIC DNA]</scope>
    <source>
        <strain evidence="3">441</strain>
    </source>
</reference>
<dbReference type="HOGENOM" id="CLU_785543_0_0_1"/>
<reference evidence="2 3" key="1">
    <citation type="submission" date="2014-04" db="EMBL/GenBank/DDBJ databases">
        <authorList>
            <consortium name="DOE Joint Genome Institute"/>
            <person name="Kuo A."/>
            <person name="Kohler A."/>
            <person name="Costa M.D."/>
            <person name="Nagy L.G."/>
            <person name="Floudas D."/>
            <person name="Copeland A."/>
            <person name="Barry K.W."/>
            <person name="Cichocki N."/>
            <person name="Veneault-Fourrey C."/>
            <person name="LaButti K."/>
            <person name="Lindquist E.A."/>
            <person name="Lipzen A."/>
            <person name="Lundell T."/>
            <person name="Morin E."/>
            <person name="Murat C."/>
            <person name="Sun H."/>
            <person name="Tunlid A."/>
            <person name="Henrissat B."/>
            <person name="Grigoriev I.V."/>
            <person name="Hibbett D.S."/>
            <person name="Martin F."/>
            <person name="Nordberg H.P."/>
            <person name="Cantor M.N."/>
            <person name="Hua S.X."/>
        </authorList>
    </citation>
    <scope>NUCLEOTIDE SEQUENCE [LARGE SCALE GENOMIC DNA]</scope>
    <source>
        <strain evidence="2 3">441</strain>
    </source>
</reference>
<proteinExistence type="predicted"/>
<keyword evidence="3" id="KW-1185">Reference proteome</keyword>
<name>A0A0D0A8C1_9AGAM</name>
<feature type="compositionally biased region" description="Polar residues" evidence="1">
    <location>
        <begin position="249"/>
        <end position="261"/>
    </location>
</feature>
<organism evidence="2 3">
    <name type="scientific">Pisolithus microcarpus 441</name>
    <dbReference type="NCBI Taxonomy" id="765257"/>
    <lineage>
        <taxon>Eukaryota</taxon>
        <taxon>Fungi</taxon>
        <taxon>Dikarya</taxon>
        <taxon>Basidiomycota</taxon>
        <taxon>Agaricomycotina</taxon>
        <taxon>Agaricomycetes</taxon>
        <taxon>Agaricomycetidae</taxon>
        <taxon>Boletales</taxon>
        <taxon>Sclerodermatineae</taxon>
        <taxon>Pisolithaceae</taxon>
        <taxon>Pisolithus</taxon>
    </lineage>
</organism>
<protein>
    <submittedName>
        <fullName evidence="2">Uncharacterized protein</fullName>
    </submittedName>
</protein>
<feature type="region of interest" description="Disordered" evidence="1">
    <location>
        <begin position="226"/>
        <end position="270"/>
    </location>
</feature>
<feature type="compositionally biased region" description="Basic and acidic residues" evidence="1">
    <location>
        <begin position="126"/>
        <end position="135"/>
    </location>
</feature>
<dbReference type="OrthoDB" id="2553626at2759"/>